<feature type="compositionally biased region" description="Low complexity" evidence="1">
    <location>
        <begin position="1"/>
        <end position="17"/>
    </location>
</feature>
<reference evidence="2 3" key="1">
    <citation type="submission" date="2007-01" db="EMBL/GenBank/DDBJ databases">
        <authorList>
            <person name="DeShazer D."/>
            <person name="Woods D.E."/>
            <person name="Nierman W.C."/>
        </authorList>
    </citation>
    <scope>NUCLEOTIDE SEQUENCE [LARGE SCALE GENOMIC DNA]</scope>
    <source>
        <strain evidence="2 3">NCTC 10229</strain>
    </source>
</reference>
<evidence type="ECO:0000313" key="3">
    <source>
        <dbReference type="Proteomes" id="UP000002283"/>
    </source>
</evidence>
<dbReference type="HOGENOM" id="CLU_3286173_0_0_4"/>
<organism evidence="2 3">
    <name type="scientific">Burkholderia mallei (strain NCTC 10229)</name>
    <dbReference type="NCBI Taxonomy" id="412022"/>
    <lineage>
        <taxon>Bacteria</taxon>
        <taxon>Pseudomonadati</taxon>
        <taxon>Pseudomonadota</taxon>
        <taxon>Betaproteobacteria</taxon>
        <taxon>Burkholderiales</taxon>
        <taxon>Burkholderiaceae</taxon>
        <taxon>Burkholderia</taxon>
        <taxon>pseudomallei group</taxon>
    </lineage>
</organism>
<evidence type="ECO:0000256" key="1">
    <source>
        <dbReference type="SAM" id="MobiDB-lite"/>
    </source>
</evidence>
<proteinExistence type="predicted"/>
<feature type="compositionally biased region" description="Basic residues" evidence="1">
    <location>
        <begin position="29"/>
        <end position="40"/>
    </location>
</feature>
<evidence type="ECO:0000313" key="2">
    <source>
        <dbReference type="EMBL" id="ABN00341.1"/>
    </source>
</evidence>
<gene>
    <name evidence="2" type="ordered locus">BMA10229_0107</name>
</gene>
<dbReference type="KEGG" id="bml:BMA10229_0107"/>
<feature type="region of interest" description="Disordered" evidence="1">
    <location>
        <begin position="1"/>
        <end position="40"/>
    </location>
</feature>
<dbReference type="AlphaFoldDB" id="A2RW64"/>
<protein>
    <submittedName>
        <fullName evidence="2">Uncharacterized protein</fullName>
    </submittedName>
</protein>
<dbReference type="Proteomes" id="UP000002283">
    <property type="component" value="Chromosome II"/>
</dbReference>
<dbReference type="EMBL" id="CP000545">
    <property type="protein sequence ID" value="ABN00341.1"/>
    <property type="molecule type" value="Genomic_DNA"/>
</dbReference>
<accession>A2RW64</accession>
<sequence>MRTASAAPPARTIPPRAVSLDASEENRRGAQRPARRIHRT</sequence>
<name>A2RW64_BURM9</name>